<feature type="binding site" evidence="21">
    <location>
        <position position="320"/>
    </location>
    <ligand>
        <name>Mg(2+)</name>
        <dbReference type="ChEBI" id="CHEBI:18420"/>
    </ligand>
</feature>
<evidence type="ECO:0000256" key="21">
    <source>
        <dbReference type="PIRSR" id="PIRSR038147-3"/>
    </source>
</evidence>
<feature type="compositionally biased region" description="Basic and acidic residues" evidence="22">
    <location>
        <begin position="473"/>
        <end position="522"/>
    </location>
</feature>
<evidence type="ECO:0000259" key="23">
    <source>
        <dbReference type="SMART" id="SM00090"/>
    </source>
</evidence>
<feature type="region of interest" description="Disordered" evidence="22">
    <location>
        <begin position="449"/>
        <end position="546"/>
    </location>
</feature>
<dbReference type="PROSITE" id="PS01245">
    <property type="entry name" value="RIO1"/>
    <property type="match status" value="1"/>
</dbReference>
<evidence type="ECO:0000256" key="17">
    <source>
        <dbReference type="ARBA" id="ARBA00048679"/>
    </source>
</evidence>
<feature type="binding site" evidence="20">
    <location>
        <position position="259"/>
    </location>
    <ligand>
        <name>ATP</name>
        <dbReference type="ChEBI" id="CHEBI:30616"/>
    </ligand>
</feature>
<organism evidence="24 25">
    <name type="scientific">Vigna radiata var. radiata</name>
    <name type="common">Mung bean</name>
    <name type="synonym">Phaseolus aureus</name>
    <dbReference type="NCBI Taxonomy" id="3916"/>
    <lineage>
        <taxon>Eukaryota</taxon>
        <taxon>Viridiplantae</taxon>
        <taxon>Streptophyta</taxon>
        <taxon>Embryophyta</taxon>
        <taxon>Tracheophyta</taxon>
        <taxon>Spermatophyta</taxon>
        <taxon>Magnoliopsida</taxon>
        <taxon>eudicotyledons</taxon>
        <taxon>Gunneridae</taxon>
        <taxon>Pentapetalae</taxon>
        <taxon>rosids</taxon>
        <taxon>fabids</taxon>
        <taxon>Fabales</taxon>
        <taxon>Fabaceae</taxon>
        <taxon>Papilionoideae</taxon>
        <taxon>50 kb inversion clade</taxon>
        <taxon>NPAAA clade</taxon>
        <taxon>indigoferoid/millettioid clade</taxon>
        <taxon>Phaseoleae</taxon>
        <taxon>Vigna</taxon>
    </lineage>
</organism>
<dbReference type="GO" id="GO:0016787">
    <property type="term" value="F:hydrolase activity"/>
    <property type="evidence" value="ECO:0007669"/>
    <property type="project" value="UniProtKB-KW"/>
</dbReference>
<dbReference type="GO" id="GO:0004674">
    <property type="term" value="F:protein serine/threonine kinase activity"/>
    <property type="evidence" value="ECO:0007669"/>
    <property type="project" value="UniProtKB-KW"/>
</dbReference>
<dbReference type="SMART" id="SM00090">
    <property type="entry name" value="RIO"/>
    <property type="match status" value="1"/>
</dbReference>
<feature type="binding site" evidence="20">
    <location>
        <position position="186"/>
    </location>
    <ligand>
        <name>ATP</name>
        <dbReference type="ChEBI" id="CHEBI:30616"/>
    </ligand>
</feature>
<dbReference type="PIRSF" id="PIRSF038147">
    <property type="entry name" value="Ser/Thr_PK_RIO1"/>
    <property type="match status" value="1"/>
</dbReference>
<feature type="region of interest" description="Disordered" evidence="22">
    <location>
        <begin position="1"/>
        <end position="35"/>
    </location>
</feature>
<evidence type="ECO:0000256" key="7">
    <source>
        <dbReference type="ARBA" id="ARBA00022517"/>
    </source>
</evidence>
<dbReference type="InterPro" id="IPR011009">
    <property type="entry name" value="Kinase-like_dom_sf"/>
</dbReference>
<keyword evidence="6" id="KW-0963">Cytoplasm</keyword>
<dbReference type="OrthoDB" id="205248at2759"/>
<keyword evidence="12 18" id="KW-0418">Kinase</keyword>
<dbReference type="KEGG" id="vra:106759111"/>
<dbReference type="SMR" id="A0A1S3TV19"/>
<dbReference type="FunFam" id="3.30.200.20:FF:000148">
    <property type="entry name" value="Serine/threonine-protein kinase RIO1"/>
    <property type="match status" value="1"/>
</dbReference>
<dbReference type="CDD" id="cd05147">
    <property type="entry name" value="RIO1_euk"/>
    <property type="match status" value="1"/>
</dbReference>
<dbReference type="EC" id="2.7.11.1" evidence="4 18"/>
<evidence type="ECO:0000256" key="14">
    <source>
        <dbReference type="ARBA" id="ARBA00022840"/>
    </source>
</evidence>
<feature type="compositionally biased region" description="Basic residues" evidence="22">
    <location>
        <begin position="523"/>
        <end position="546"/>
    </location>
</feature>
<dbReference type="InterPro" id="IPR017407">
    <property type="entry name" value="Ser/Thr_kinase_Rio1"/>
</dbReference>
<feature type="active site" description="Proton acceptor" evidence="19">
    <location>
        <position position="303"/>
    </location>
</feature>
<evidence type="ECO:0000256" key="10">
    <source>
        <dbReference type="ARBA" id="ARBA00022723"/>
    </source>
</evidence>
<feature type="compositionally biased region" description="Acidic residues" evidence="22">
    <location>
        <begin position="21"/>
        <end position="30"/>
    </location>
</feature>
<feature type="region of interest" description="Disordered" evidence="22">
    <location>
        <begin position="53"/>
        <end position="82"/>
    </location>
</feature>
<feature type="compositionally biased region" description="Polar residues" evidence="22">
    <location>
        <begin position="73"/>
        <end position="82"/>
    </location>
</feature>
<dbReference type="InterPro" id="IPR018935">
    <property type="entry name" value="RIO_kinase_CS"/>
</dbReference>
<feature type="compositionally biased region" description="Low complexity" evidence="22">
    <location>
        <begin position="450"/>
        <end position="466"/>
    </location>
</feature>
<keyword evidence="15" id="KW-0460">Magnesium</keyword>
<comment type="subcellular location">
    <subcellularLocation>
        <location evidence="2">Cytoplasm</location>
    </subcellularLocation>
</comment>
<feature type="domain" description="RIO kinase" evidence="23">
    <location>
        <begin position="130"/>
        <end position="366"/>
    </location>
</feature>
<dbReference type="GO" id="GO:0046872">
    <property type="term" value="F:metal ion binding"/>
    <property type="evidence" value="ECO:0007669"/>
    <property type="project" value="UniProtKB-KW"/>
</dbReference>
<dbReference type="GO" id="GO:0042254">
    <property type="term" value="P:ribosome biogenesis"/>
    <property type="evidence" value="ECO:0007669"/>
    <property type="project" value="UniProtKB-KW"/>
</dbReference>
<dbReference type="Gramene" id="Vradi04g06480.1">
    <property type="protein sequence ID" value="Vradi04g06480.1"/>
    <property type="gene ID" value="Vradi04g06480"/>
</dbReference>
<keyword evidence="9 18" id="KW-0808">Transferase</keyword>
<evidence type="ECO:0000256" key="18">
    <source>
        <dbReference type="PIRNR" id="PIRNR038147"/>
    </source>
</evidence>
<evidence type="ECO:0000256" key="19">
    <source>
        <dbReference type="PIRSR" id="PIRSR038147-1"/>
    </source>
</evidence>
<keyword evidence="8 18" id="KW-0723">Serine/threonine-protein kinase</keyword>
<comment type="cofactor">
    <cofactor evidence="1 21">
        <name>Mg(2+)</name>
        <dbReference type="ChEBI" id="CHEBI:18420"/>
    </cofactor>
</comment>
<evidence type="ECO:0000256" key="6">
    <source>
        <dbReference type="ARBA" id="ARBA00022490"/>
    </source>
</evidence>
<dbReference type="Gene3D" id="1.10.510.10">
    <property type="entry name" value="Transferase(Phosphotransferase) domain 1"/>
    <property type="match status" value="1"/>
</dbReference>
<keyword evidence="24" id="KW-1185">Reference proteome</keyword>
<dbReference type="Pfam" id="PF01163">
    <property type="entry name" value="RIO1"/>
    <property type="match status" value="1"/>
</dbReference>
<evidence type="ECO:0000256" key="8">
    <source>
        <dbReference type="ARBA" id="ARBA00022527"/>
    </source>
</evidence>
<dbReference type="GeneID" id="106759111"/>
<keyword evidence="11 18" id="KW-0547">Nucleotide-binding</keyword>
<name>A0A1S3TV19_VIGRR</name>
<evidence type="ECO:0000256" key="2">
    <source>
        <dbReference type="ARBA" id="ARBA00004496"/>
    </source>
</evidence>
<evidence type="ECO:0000256" key="1">
    <source>
        <dbReference type="ARBA" id="ARBA00001946"/>
    </source>
</evidence>
<dbReference type="STRING" id="3916.A0A1S3TV19"/>
<evidence type="ECO:0000313" key="24">
    <source>
        <dbReference type="Proteomes" id="UP000087766"/>
    </source>
</evidence>
<gene>
    <name evidence="25" type="primary">LOC106759111</name>
</gene>
<evidence type="ECO:0000256" key="22">
    <source>
        <dbReference type="SAM" id="MobiDB-lite"/>
    </source>
</evidence>
<feature type="compositionally biased region" description="Basic residues" evidence="22">
    <location>
        <begin position="63"/>
        <end position="72"/>
    </location>
</feature>
<proteinExistence type="inferred from homology"/>
<sequence>MENDVQKKITNHTEQQQYLQDEIEEEDEEVSSYSDSEIGHALDLVDSKNEDVGHSFSLNSRRPNSHGGHHHYSSTLQPRTNRNQKYYNRIRASPLEEWEGTMNVGMSNYVITAIRGSVRESAIGKTKTKDKADRATVEKAIDPDTCKILSKMFKNVFDAINGCISTGKEANVYHATKSPGEEFAIKIYRTSVLEFKDRGSRYMQGDYRSSHGYGKHNHREMVQKWAEKEMRNLMRLKAAGIRCPTAYLLRLHVLVMEFIGKSGWAAPRLKDAALSSDKLREGYVEIIIVMRTLYQKCKLVHGDLSEYNILYYEGHLYIIDVSQAVERGHPHALDFLREDCVHVSDFFKKHGVAVMRIRELFDFIVDVTIADDAVDSYLEEMQRKILARGDASVEDEIADSVFVQSFIPKTLDDVQNAEEDVQQITSLKDTKNLYYLPITGLKHVLPLARSSQQKTQQQKSSATKDSPFISDDESNKLEDDDKVQSDEDQDGKSEAVDPADKKAARKEARKDNKRKVKEEKREARKTKVPKAVQKRKKKLAKSRKTR</sequence>
<evidence type="ECO:0000256" key="4">
    <source>
        <dbReference type="ARBA" id="ARBA00012513"/>
    </source>
</evidence>
<reference evidence="24" key="1">
    <citation type="journal article" date="2014" name="Nat. Commun.">
        <title>Genome sequence of mungbean and insights into evolution within Vigna species.</title>
        <authorList>
            <person name="Kang Y.J."/>
            <person name="Kim S.K."/>
            <person name="Kim M.Y."/>
            <person name="Lestari P."/>
            <person name="Kim K.H."/>
            <person name="Ha B.K."/>
            <person name="Jun T.H."/>
            <person name="Hwang W.J."/>
            <person name="Lee T."/>
            <person name="Lee J."/>
            <person name="Shim S."/>
            <person name="Yoon M.Y."/>
            <person name="Jang Y.E."/>
            <person name="Han K.S."/>
            <person name="Taeprayoon P."/>
            <person name="Yoon N."/>
            <person name="Somta P."/>
            <person name="Tanya P."/>
            <person name="Kim K.S."/>
            <person name="Gwag J.G."/>
            <person name="Moon J.K."/>
            <person name="Lee Y.H."/>
            <person name="Park B.S."/>
            <person name="Bombarely A."/>
            <person name="Doyle J.J."/>
            <person name="Jackson S.A."/>
            <person name="Schafleitner R."/>
            <person name="Srinives P."/>
            <person name="Varshney R.K."/>
            <person name="Lee S.H."/>
        </authorList>
    </citation>
    <scope>NUCLEOTIDE SEQUENCE [LARGE SCALE GENOMIC DNA]</scope>
    <source>
        <strain evidence="24">cv. VC1973A</strain>
    </source>
</reference>
<evidence type="ECO:0000256" key="11">
    <source>
        <dbReference type="ARBA" id="ARBA00022741"/>
    </source>
</evidence>
<evidence type="ECO:0000256" key="15">
    <source>
        <dbReference type="ARBA" id="ARBA00022842"/>
    </source>
</evidence>
<keyword evidence="14 18" id="KW-0067">ATP-binding</keyword>
<dbReference type="InterPro" id="IPR000687">
    <property type="entry name" value="RIO_kinase"/>
</dbReference>
<dbReference type="InterPro" id="IPR051272">
    <property type="entry name" value="RIO-type_Ser/Thr_kinase"/>
</dbReference>
<evidence type="ECO:0000256" key="9">
    <source>
        <dbReference type="ARBA" id="ARBA00022679"/>
    </source>
</evidence>
<dbReference type="RefSeq" id="XP_014497604.1">
    <property type="nucleotide sequence ID" value="XM_014642118.2"/>
</dbReference>
<dbReference type="SUPFAM" id="SSF56112">
    <property type="entry name" value="Protein kinase-like (PK-like)"/>
    <property type="match status" value="1"/>
</dbReference>
<keyword evidence="13" id="KW-0378">Hydrolase</keyword>
<evidence type="ECO:0000256" key="20">
    <source>
        <dbReference type="PIRSR" id="PIRSR038147-2"/>
    </source>
</evidence>
<dbReference type="Gene3D" id="3.30.200.20">
    <property type="entry name" value="Phosphorylase Kinase, domain 1"/>
    <property type="match status" value="1"/>
</dbReference>
<comment type="catalytic activity">
    <reaction evidence="16 18">
        <text>L-threonyl-[protein] + ATP = O-phospho-L-threonyl-[protein] + ADP + H(+)</text>
        <dbReference type="Rhea" id="RHEA:46608"/>
        <dbReference type="Rhea" id="RHEA-COMP:11060"/>
        <dbReference type="Rhea" id="RHEA-COMP:11605"/>
        <dbReference type="ChEBI" id="CHEBI:15378"/>
        <dbReference type="ChEBI" id="CHEBI:30013"/>
        <dbReference type="ChEBI" id="CHEBI:30616"/>
        <dbReference type="ChEBI" id="CHEBI:61977"/>
        <dbReference type="ChEBI" id="CHEBI:456216"/>
        <dbReference type="EC" id="2.7.11.1"/>
    </reaction>
</comment>
<keyword evidence="10" id="KW-0479">Metal-binding</keyword>
<dbReference type="InterPro" id="IPR018934">
    <property type="entry name" value="RIO_dom"/>
</dbReference>
<reference evidence="25" key="2">
    <citation type="submission" date="2025-08" db="UniProtKB">
        <authorList>
            <consortium name="RefSeq"/>
        </authorList>
    </citation>
    <scope>IDENTIFICATION</scope>
    <source>
        <tissue evidence="25">Leaf</tissue>
    </source>
</reference>
<feature type="active site" description="4-aspartylphosphate intermediate" evidence="19">
    <location>
        <position position="320"/>
    </location>
</feature>
<dbReference type="PANTHER" id="PTHR45723">
    <property type="entry name" value="SERINE/THREONINE-PROTEIN KINASE RIO1"/>
    <property type="match status" value="1"/>
</dbReference>
<dbReference type="Proteomes" id="UP000087766">
    <property type="component" value="Chromosome 4"/>
</dbReference>
<evidence type="ECO:0000256" key="16">
    <source>
        <dbReference type="ARBA" id="ARBA00047899"/>
    </source>
</evidence>
<evidence type="ECO:0000256" key="3">
    <source>
        <dbReference type="ARBA" id="ARBA00009196"/>
    </source>
</evidence>
<keyword evidence="7" id="KW-0690">Ribosome biogenesis</keyword>
<dbReference type="AlphaFoldDB" id="A0A1S3TV19"/>
<evidence type="ECO:0000256" key="13">
    <source>
        <dbReference type="ARBA" id="ARBA00022801"/>
    </source>
</evidence>
<dbReference type="GO" id="GO:0106310">
    <property type="term" value="F:protein serine kinase activity"/>
    <property type="evidence" value="ECO:0007669"/>
    <property type="project" value="RHEA"/>
</dbReference>
<accession>A0A1S3TV19</accession>
<evidence type="ECO:0000313" key="25">
    <source>
        <dbReference type="RefSeq" id="XP_014497604.1"/>
    </source>
</evidence>
<dbReference type="GO" id="GO:0005737">
    <property type="term" value="C:cytoplasm"/>
    <property type="evidence" value="ECO:0007669"/>
    <property type="project" value="UniProtKB-SubCell"/>
</dbReference>
<protein>
    <recommendedName>
        <fullName evidence="5 18">Serine/threonine-protein kinase RIO1</fullName>
        <ecNumber evidence="4 18">2.7.11.1</ecNumber>
    </recommendedName>
</protein>
<feature type="binding site" evidence="21">
    <location>
        <position position="308"/>
    </location>
    <ligand>
        <name>Mg(2+)</name>
        <dbReference type="ChEBI" id="CHEBI:18420"/>
    </ligand>
</feature>
<comment type="catalytic activity">
    <reaction evidence="17 18">
        <text>L-seryl-[protein] + ATP = O-phospho-L-seryl-[protein] + ADP + H(+)</text>
        <dbReference type="Rhea" id="RHEA:17989"/>
        <dbReference type="Rhea" id="RHEA-COMP:9863"/>
        <dbReference type="Rhea" id="RHEA-COMP:11604"/>
        <dbReference type="ChEBI" id="CHEBI:15378"/>
        <dbReference type="ChEBI" id="CHEBI:29999"/>
        <dbReference type="ChEBI" id="CHEBI:30616"/>
        <dbReference type="ChEBI" id="CHEBI:83421"/>
        <dbReference type="ChEBI" id="CHEBI:456216"/>
        <dbReference type="EC" id="2.7.11.1"/>
    </reaction>
</comment>
<evidence type="ECO:0000256" key="5">
    <source>
        <dbReference type="ARBA" id="ARBA00016038"/>
    </source>
</evidence>
<evidence type="ECO:0000256" key="12">
    <source>
        <dbReference type="ARBA" id="ARBA00022777"/>
    </source>
</evidence>
<comment type="similarity">
    <text evidence="3 18">Belongs to the protein kinase superfamily. RIO-type Ser/Thr kinase family.</text>
</comment>
<dbReference type="GO" id="GO:0005524">
    <property type="term" value="F:ATP binding"/>
    <property type="evidence" value="ECO:0007669"/>
    <property type="project" value="UniProtKB-KW"/>
</dbReference>